<gene>
    <name evidence="3" type="ORF">HMPREF9421_1657</name>
</gene>
<keyword evidence="4" id="KW-1185">Reference proteome</keyword>
<feature type="domain" description="DUF4767" evidence="2">
    <location>
        <begin position="262"/>
        <end position="386"/>
    </location>
</feature>
<organism evidence="3 4">
    <name type="scientific">Streptococcus australis ATCC 700641</name>
    <dbReference type="NCBI Taxonomy" id="888833"/>
    <lineage>
        <taxon>Bacteria</taxon>
        <taxon>Bacillati</taxon>
        <taxon>Bacillota</taxon>
        <taxon>Bacilli</taxon>
        <taxon>Lactobacillales</taxon>
        <taxon>Streptococcaceae</taxon>
        <taxon>Streptococcus</taxon>
    </lineage>
</organism>
<reference evidence="3 4" key="1">
    <citation type="submission" date="2010-12" db="EMBL/GenBank/DDBJ databases">
        <authorList>
            <person name="Muzny D."/>
            <person name="Qin X."/>
            <person name="Deng J."/>
            <person name="Jiang H."/>
            <person name="Liu Y."/>
            <person name="Qu J."/>
            <person name="Song X.-Z."/>
            <person name="Zhang L."/>
            <person name="Thornton R."/>
            <person name="Coyle M."/>
            <person name="Francisco L."/>
            <person name="Jackson L."/>
            <person name="Javaid M."/>
            <person name="Korchina V."/>
            <person name="Kovar C."/>
            <person name="Mata R."/>
            <person name="Mathew T."/>
            <person name="Ngo R."/>
            <person name="Nguyen L."/>
            <person name="Nguyen N."/>
            <person name="Okwuonu G."/>
            <person name="Ongeri F."/>
            <person name="Pham C."/>
            <person name="Simmons D."/>
            <person name="Wilczek-Boney K."/>
            <person name="Hale W."/>
            <person name="Jakkamsetti A."/>
            <person name="Pham P."/>
            <person name="Ruth R."/>
            <person name="San Lucas F."/>
            <person name="Warren J."/>
            <person name="Zhang J."/>
            <person name="Zhao Z."/>
            <person name="Zhou C."/>
            <person name="Zhu D."/>
            <person name="Lee S."/>
            <person name="Bess C."/>
            <person name="Blankenburg K."/>
            <person name="Forbes L."/>
            <person name="Fu Q."/>
            <person name="Gubbala S."/>
            <person name="Hirani K."/>
            <person name="Jayaseelan J.C."/>
            <person name="Lara F."/>
            <person name="Munidasa M."/>
            <person name="Palculict T."/>
            <person name="Patil S."/>
            <person name="Pu L.-L."/>
            <person name="Saada N."/>
            <person name="Tang L."/>
            <person name="Weissenberger G."/>
            <person name="Zhu Y."/>
            <person name="Hemphill L."/>
            <person name="Shang Y."/>
            <person name="Youmans B."/>
            <person name="Ayvaz T."/>
            <person name="Ross M."/>
            <person name="Santibanez J."/>
            <person name="Aqrawi P."/>
            <person name="Gross S."/>
            <person name="Joshi V."/>
            <person name="Fowler G."/>
            <person name="Nazareth L."/>
            <person name="Reid J."/>
            <person name="Worley K."/>
            <person name="Petrosino J."/>
            <person name="Highlander S."/>
            <person name="Gibbs R."/>
        </authorList>
    </citation>
    <scope>NUCLEOTIDE SEQUENCE [LARGE SCALE GENOMIC DNA]</scope>
    <source>
        <strain evidence="3 4">ATCC 700641</strain>
    </source>
</reference>
<evidence type="ECO:0000259" key="2">
    <source>
        <dbReference type="Pfam" id="PF15983"/>
    </source>
</evidence>
<evidence type="ECO:0000256" key="1">
    <source>
        <dbReference type="SAM" id="MobiDB-lite"/>
    </source>
</evidence>
<evidence type="ECO:0000313" key="3">
    <source>
        <dbReference type="EMBL" id="EFV98745.1"/>
    </source>
</evidence>
<dbReference type="Proteomes" id="UP000002814">
    <property type="component" value="Unassembled WGS sequence"/>
</dbReference>
<evidence type="ECO:0000313" key="4">
    <source>
        <dbReference type="Proteomes" id="UP000002814"/>
    </source>
</evidence>
<dbReference type="InterPro" id="IPR031927">
    <property type="entry name" value="DUF4767"/>
</dbReference>
<accession>E7SCG5</accession>
<protein>
    <recommendedName>
        <fullName evidence="2">DUF4767 domain-containing protein</fullName>
    </recommendedName>
</protein>
<sequence length="389" mass="43386">MAQKEKLMKRKEKLGAFILLLAGLITVGCSKRTPRHSSQLNNSAETTTLSSSSKKVTKKEVKKDYKKLYQPVFEDYQKILTSPKDTASIASLSQSLHATERPINSWAIENAVNQADEMRYAFADLNNDGIEELLIADLNLSGKYFLTGLYYLKAEKPVLLAEGFTAGHGGARNAVLVYKGGEVLELSWSSGTGQGYGTLYQLNAKQEQATILQEKEIQIQANDIAADFGKNASDQIDLRGLDWQEFEVPSRSSKSTTEQKAPWNPNKSAKLEAFIKDWGEKLGQPNYQKGIAGGDVGTDHLYTLRDDGPSEKMNAEYTDTGLGNAQYRIVERYSNWDKYPDVHSYFFAITNTGEAIVFHSPTTNGGVMYLKQTENTEIQAEFKRLVEEE</sequence>
<dbReference type="PROSITE" id="PS51257">
    <property type="entry name" value="PROKAR_LIPOPROTEIN"/>
    <property type="match status" value="1"/>
</dbReference>
<comment type="caution">
    <text evidence="3">The sequence shown here is derived from an EMBL/GenBank/DDBJ whole genome shotgun (WGS) entry which is preliminary data.</text>
</comment>
<dbReference type="eggNOG" id="ENOG5032H42">
    <property type="taxonomic scope" value="Bacteria"/>
</dbReference>
<proteinExistence type="predicted"/>
<name>E7SCG5_9STRE</name>
<feature type="region of interest" description="Disordered" evidence="1">
    <location>
        <begin position="33"/>
        <end position="53"/>
    </location>
</feature>
<dbReference type="Pfam" id="PF15983">
    <property type="entry name" value="DUF4767"/>
    <property type="match status" value="1"/>
</dbReference>
<dbReference type="EMBL" id="AEQR01000020">
    <property type="protein sequence ID" value="EFV98745.1"/>
    <property type="molecule type" value="Genomic_DNA"/>
</dbReference>
<dbReference type="HOGENOM" id="CLU_743777_0_0_9"/>
<dbReference type="AlphaFoldDB" id="E7SCG5"/>